<dbReference type="PROSITE" id="PS51635">
    <property type="entry name" value="PNPLA"/>
    <property type="match status" value="1"/>
</dbReference>
<gene>
    <name evidence="6" type="ORF">GRF29_8g2509155</name>
</gene>
<evidence type="ECO:0000259" key="5">
    <source>
        <dbReference type="PROSITE" id="PS51635"/>
    </source>
</evidence>
<feature type="active site" description="Proton acceptor" evidence="4">
    <location>
        <position position="624"/>
    </location>
</feature>
<feature type="active site" description="Nucleophile" evidence="4">
    <location>
        <position position="451"/>
    </location>
</feature>
<dbReference type="AlphaFoldDB" id="A0AAN6RLI9"/>
<organism evidence="6 7">
    <name type="scientific">Pseudopithomyces chartarum</name>
    <dbReference type="NCBI Taxonomy" id="1892770"/>
    <lineage>
        <taxon>Eukaryota</taxon>
        <taxon>Fungi</taxon>
        <taxon>Dikarya</taxon>
        <taxon>Ascomycota</taxon>
        <taxon>Pezizomycotina</taxon>
        <taxon>Dothideomycetes</taxon>
        <taxon>Pleosporomycetidae</taxon>
        <taxon>Pleosporales</taxon>
        <taxon>Massarineae</taxon>
        <taxon>Didymosphaeriaceae</taxon>
        <taxon>Pseudopithomyces</taxon>
    </lineage>
</organism>
<keyword evidence="1 4" id="KW-0378">Hydrolase</keyword>
<comment type="caution">
    <text evidence="6">The sequence shown here is derived from an EMBL/GenBank/DDBJ whole genome shotgun (WGS) entry which is preliminary data.</text>
</comment>
<dbReference type="CDD" id="cd07199">
    <property type="entry name" value="Pat17_PNPLA8_PNPLA9_like"/>
    <property type="match status" value="1"/>
</dbReference>
<reference evidence="6 7" key="1">
    <citation type="submission" date="2021-02" db="EMBL/GenBank/DDBJ databases">
        <title>Genome assembly of Pseudopithomyces chartarum.</title>
        <authorList>
            <person name="Jauregui R."/>
            <person name="Singh J."/>
            <person name="Voisey C."/>
        </authorList>
    </citation>
    <scope>NUCLEOTIDE SEQUENCE [LARGE SCALE GENOMIC DNA]</scope>
    <source>
        <strain evidence="6 7">AGR01</strain>
    </source>
</reference>
<dbReference type="GO" id="GO:0046486">
    <property type="term" value="P:glycerolipid metabolic process"/>
    <property type="evidence" value="ECO:0007669"/>
    <property type="project" value="UniProtKB-ARBA"/>
</dbReference>
<keyword evidence="7" id="KW-1185">Reference proteome</keyword>
<dbReference type="InterPro" id="IPR016035">
    <property type="entry name" value="Acyl_Trfase/lysoPLipase"/>
</dbReference>
<evidence type="ECO:0000256" key="2">
    <source>
        <dbReference type="ARBA" id="ARBA00022963"/>
    </source>
</evidence>
<dbReference type="GO" id="GO:0016020">
    <property type="term" value="C:membrane"/>
    <property type="evidence" value="ECO:0007669"/>
    <property type="project" value="TreeGrafter"/>
</dbReference>
<proteinExistence type="predicted"/>
<feature type="short sequence motif" description="GXSXG" evidence="4">
    <location>
        <begin position="449"/>
        <end position="453"/>
    </location>
</feature>
<feature type="domain" description="PNPLA" evidence="5">
    <location>
        <begin position="410"/>
        <end position="637"/>
    </location>
</feature>
<evidence type="ECO:0000256" key="1">
    <source>
        <dbReference type="ARBA" id="ARBA00022801"/>
    </source>
</evidence>
<dbReference type="Proteomes" id="UP001280581">
    <property type="component" value="Unassembled WGS sequence"/>
</dbReference>
<evidence type="ECO:0000313" key="7">
    <source>
        <dbReference type="Proteomes" id="UP001280581"/>
    </source>
</evidence>
<name>A0AAN6RLI9_9PLEO</name>
<dbReference type="Gene3D" id="3.40.1090.10">
    <property type="entry name" value="Cytosolic phospholipase A2 catalytic domain"/>
    <property type="match status" value="1"/>
</dbReference>
<keyword evidence="2 4" id="KW-0442">Lipid degradation</keyword>
<dbReference type="Pfam" id="PF01734">
    <property type="entry name" value="Patatin"/>
    <property type="match status" value="1"/>
</dbReference>
<accession>A0AAN6RLI9</accession>
<dbReference type="GO" id="GO:0016042">
    <property type="term" value="P:lipid catabolic process"/>
    <property type="evidence" value="ECO:0007669"/>
    <property type="project" value="UniProtKB-UniRule"/>
</dbReference>
<feature type="short sequence motif" description="DGA/G" evidence="4">
    <location>
        <begin position="624"/>
        <end position="626"/>
    </location>
</feature>
<dbReference type="PANTHER" id="PTHR24185:SF1">
    <property type="entry name" value="CALCIUM-INDEPENDENT PHOSPHOLIPASE A2-GAMMA"/>
    <property type="match status" value="1"/>
</dbReference>
<keyword evidence="3 4" id="KW-0443">Lipid metabolism</keyword>
<evidence type="ECO:0000313" key="6">
    <source>
        <dbReference type="EMBL" id="KAK3216202.1"/>
    </source>
</evidence>
<feature type="short sequence motif" description="GXGXXG" evidence="4">
    <location>
        <begin position="414"/>
        <end position="419"/>
    </location>
</feature>
<protein>
    <recommendedName>
        <fullName evidence="5">PNPLA domain-containing protein</fullName>
    </recommendedName>
</protein>
<dbReference type="EMBL" id="WVTA01000002">
    <property type="protein sequence ID" value="KAK3216202.1"/>
    <property type="molecule type" value="Genomic_DNA"/>
</dbReference>
<dbReference type="GO" id="GO:0047499">
    <property type="term" value="F:calcium-independent phospholipase A2 activity"/>
    <property type="evidence" value="ECO:0007669"/>
    <property type="project" value="TreeGrafter"/>
</dbReference>
<evidence type="ECO:0000256" key="3">
    <source>
        <dbReference type="ARBA" id="ARBA00023098"/>
    </source>
</evidence>
<sequence>MPTYPWISVSRENDVLKLWSHKISLCDLGPGHSHAGVNLPLVTFVGTTKKSIMLSRILGHSQTLSPHGQVHLARPRLTDNFISEIYIDCELAAEITSARPQSPACKFQLIEESDLTLNIGYTLISNVLAPLSDVICYFAADFHGLSGVCSILAYQAVQAKAHNLPLRALPIALIVVETRASQFDHSKAQRKLFNMVLEEMNRLKEYTNRDLAELDLKSRYRDICIFGIRRDGPLSSHAQSLQQRIMSLSKDVHRRLRTTQTDAKPFLVMVRRCTTFRFDHISTQLPPDGHAFLPEDLYEEFYAGQCNKVIAKFMKDTDQQARFTERMKQRLREQFQLFEDDPYKNNAIDQHTEMLKSLWPHLSEVKSFQSCLCCLSIRPEKVFQCGHAICNSFDKATFDLVPPSAGIRVLSIDGGGVRGVIPLVHLDHLDQELRFLGSPVRELFDYVCGTSAGESRIDNYVVLVTEMCLGGLVTIGVFLMQWTPKECLGRFKDIALETFKSGHDRTSSISRRLHSIFRTFLRDHRYNLSPIERAFGTGFETAMKMFNPLRTDTKVAVTATTVRENVPCIHSNYNGPRIEESNYQHVRAEKFGHDISISDAAACTSAAPYYFKPKDVHDLDTYQDGGLSHNNPALIAAWECARIWPDKGRVFETNRCRIDHLISLGTGTSPSNRYTVGPHSPKRERFFHRLASWASGSLDSELLWNRFLSCVPESYRSRCLRLNLHFPGPEPALNDVDSISRLEAQTKDAICLDWRIPQAKDFIIAAAFYFELDSFTRLEGGAYQCSGNIFCRLPLQFEARKAFYATLKDHSTIFTIRGRTVAAVDSVPHGIPPFRVMLDFVVQSMEEEKDQLNISVKGITSQSMLISGMPMSLGTLIRAQGLNAPFGSVEGHVERPLPVVPSKRKFNML</sequence>
<evidence type="ECO:0000256" key="4">
    <source>
        <dbReference type="PROSITE-ProRule" id="PRU01161"/>
    </source>
</evidence>
<dbReference type="GO" id="GO:0019369">
    <property type="term" value="P:arachidonate metabolic process"/>
    <property type="evidence" value="ECO:0007669"/>
    <property type="project" value="TreeGrafter"/>
</dbReference>
<dbReference type="SUPFAM" id="SSF52151">
    <property type="entry name" value="FabD/lysophospholipase-like"/>
    <property type="match status" value="1"/>
</dbReference>
<dbReference type="PANTHER" id="PTHR24185">
    <property type="entry name" value="CALCIUM-INDEPENDENT PHOSPHOLIPASE A2-GAMMA"/>
    <property type="match status" value="1"/>
</dbReference>
<dbReference type="InterPro" id="IPR002641">
    <property type="entry name" value="PNPLA_dom"/>
</dbReference>